<name>A0A2T3ITK0_9GAMM</name>
<comment type="caution">
    <text evidence="1">The sequence shown here is derived from an EMBL/GenBank/DDBJ whole genome shotgun (WGS) entry which is preliminary data.</text>
</comment>
<dbReference type="EMBL" id="PYMH01000013">
    <property type="protein sequence ID" value="PSU31690.1"/>
    <property type="molecule type" value="Genomic_DNA"/>
</dbReference>
<reference evidence="1 2" key="1">
    <citation type="submission" date="2018-03" db="EMBL/GenBank/DDBJ databases">
        <title>Whole genome sequencing of Histamine producing bacteria.</title>
        <authorList>
            <person name="Butler K."/>
        </authorList>
    </citation>
    <scope>NUCLEOTIDE SEQUENCE [LARGE SCALE GENOMIC DNA]</scope>
    <source>
        <strain evidence="1 2">JCM 13586</strain>
    </source>
</reference>
<keyword evidence="2" id="KW-1185">Reference proteome</keyword>
<organism evidence="1 2">
    <name type="scientific">Photobacterium lutimaris</name>
    <dbReference type="NCBI Taxonomy" id="388278"/>
    <lineage>
        <taxon>Bacteria</taxon>
        <taxon>Pseudomonadati</taxon>
        <taxon>Pseudomonadota</taxon>
        <taxon>Gammaproteobacteria</taxon>
        <taxon>Vibrionales</taxon>
        <taxon>Vibrionaceae</taxon>
        <taxon>Photobacterium</taxon>
    </lineage>
</organism>
<proteinExistence type="predicted"/>
<sequence length="102" mass="11739">MNTDPKRVDIYCEMIEHQITEARISQLQFRSTSYLISHASFGFNQYETVAINKAFGAKVDIKKTIRKFAEKHGLGIIHDESVKQQFIYHLIEQTSSSPEFSA</sequence>
<evidence type="ECO:0000313" key="1">
    <source>
        <dbReference type="EMBL" id="PSU31690.1"/>
    </source>
</evidence>
<evidence type="ECO:0000313" key="2">
    <source>
        <dbReference type="Proteomes" id="UP000241222"/>
    </source>
</evidence>
<dbReference type="AlphaFoldDB" id="A0A2T3ITK0"/>
<protein>
    <submittedName>
        <fullName evidence="1">Uncharacterized protein</fullName>
    </submittedName>
</protein>
<gene>
    <name evidence="1" type="ORF">C9I99_21115</name>
</gene>
<dbReference type="Proteomes" id="UP000241222">
    <property type="component" value="Unassembled WGS sequence"/>
</dbReference>
<accession>A0A2T3ITK0</accession>
<dbReference type="RefSeq" id="WP_107350821.1">
    <property type="nucleotide sequence ID" value="NZ_PYMH01000013.1"/>
</dbReference>